<evidence type="ECO:0000256" key="9">
    <source>
        <dbReference type="ARBA" id="ARBA00023315"/>
    </source>
</evidence>
<reference evidence="17 18" key="1">
    <citation type="submission" date="2016-05" db="EMBL/GenBank/DDBJ databases">
        <title>Microbial solvent formation.</title>
        <authorList>
            <person name="Poehlein A."/>
            <person name="Montoya Solano J.D."/>
            <person name="Flitsch S."/>
            <person name="Krabben P."/>
            <person name="Duerre P."/>
            <person name="Daniel R."/>
        </authorList>
    </citation>
    <scope>NUCLEOTIDE SEQUENCE [LARGE SCALE GENOMIC DNA]</scope>
    <source>
        <strain evidence="17 18">DSM 2619</strain>
    </source>
</reference>
<feature type="domain" description="Beta-ketoacyl-[acyl-carrier-protein] synthase III N-terminal" evidence="16">
    <location>
        <begin position="106"/>
        <end position="185"/>
    </location>
</feature>
<evidence type="ECO:0000256" key="5">
    <source>
        <dbReference type="ARBA" id="ARBA00022679"/>
    </source>
</evidence>
<dbReference type="PANTHER" id="PTHR34069:SF2">
    <property type="entry name" value="BETA-KETOACYL-[ACYL-CARRIER-PROTEIN] SYNTHASE III"/>
    <property type="match status" value="1"/>
</dbReference>
<keyword evidence="4 14" id="KW-0444">Lipid biosynthesis</keyword>
<dbReference type="InterPro" id="IPR013747">
    <property type="entry name" value="ACP_syn_III_C"/>
</dbReference>
<dbReference type="GO" id="GO:0005737">
    <property type="term" value="C:cytoplasm"/>
    <property type="evidence" value="ECO:0007669"/>
    <property type="project" value="UniProtKB-SubCell"/>
</dbReference>
<dbReference type="RefSeq" id="WP_077850199.1">
    <property type="nucleotide sequence ID" value="NZ_LZZM01000245.1"/>
</dbReference>
<dbReference type="NCBIfam" id="TIGR00747">
    <property type="entry name" value="fabH"/>
    <property type="match status" value="1"/>
</dbReference>
<feature type="region of interest" description="ACP-binding" evidence="14">
    <location>
        <begin position="253"/>
        <end position="257"/>
    </location>
</feature>
<evidence type="ECO:0000259" key="15">
    <source>
        <dbReference type="Pfam" id="PF08541"/>
    </source>
</evidence>
<keyword evidence="9 14" id="KW-0012">Acyltransferase</keyword>
<comment type="catalytic activity">
    <reaction evidence="12">
        <text>2-methylpropanoyl-CoA + malonyl-[ACP] + H(+) = 4-methyl-3-oxopentanoyl-[ACP] + CO2 + CoA</text>
        <dbReference type="Rhea" id="RHEA:42268"/>
        <dbReference type="Rhea" id="RHEA-COMP:9623"/>
        <dbReference type="Rhea" id="RHEA-COMP:9940"/>
        <dbReference type="ChEBI" id="CHEBI:15378"/>
        <dbReference type="ChEBI" id="CHEBI:16526"/>
        <dbReference type="ChEBI" id="CHEBI:57287"/>
        <dbReference type="ChEBI" id="CHEBI:57338"/>
        <dbReference type="ChEBI" id="CHEBI:78449"/>
        <dbReference type="ChEBI" id="CHEBI:78820"/>
        <dbReference type="EC" id="2.3.1.300"/>
    </reaction>
    <physiologicalReaction direction="left-to-right" evidence="12">
        <dbReference type="Rhea" id="RHEA:42269"/>
    </physiologicalReaction>
</comment>
<comment type="caution">
    <text evidence="17">The sequence shown here is derived from an EMBL/GenBank/DDBJ whole genome shotgun (WGS) entry which is preliminary data.</text>
</comment>
<dbReference type="UniPathway" id="UPA00094"/>
<dbReference type="GO" id="GO:0004315">
    <property type="term" value="F:3-oxoacyl-[acyl-carrier-protein] synthase activity"/>
    <property type="evidence" value="ECO:0007669"/>
    <property type="project" value="InterPro"/>
</dbReference>
<evidence type="ECO:0000256" key="11">
    <source>
        <dbReference type="ARBA" id="ARBA00052407"/>
    </source>
</evidence>
<keyword evidence="7 14" id="KW-0443">Lipid metabolism</keyword>
<dbReference type="AlphaFoldDB" id="A0A1S8SXJ5"/>
<evidence type="ECO:0000259" key="16">
    <source>
        <dbReference type="Pfam" id="PF08545"/>
    </source>
</evidence>
<comment type="catalytic activity">
    <reaction evidence="10">
        <text>malonyl-[ACP] + acetyl-CoA + H(+) = 3-oxobutanoyl-[ACP] + CO2 + CoA</text>
        <dbReference type="Rhea" id="RHEA:12080"/>
        <dbReference type="Rhea" id="RHEA-COMP:9623"/>
        <dbReference type="Rhea" id="RHEA-COMP:9625"/>
        <dbReference type="ChEBI" id="CHEBI:15378"/>
        <dbReference type="ChEBI" id="CHEBI:16526"/>
        <dbReference type="ChEBI" id="CHEBI:57287"/>
        <dbReference type="ChEBI" id="CHEBI:57288"/>
        <dbReference type="ChEBI" id="CHEBI:78449"/>
        <dbReference type="ChEBI" id="CHEBI:78450"/>
        <dbReference type="EC" id="2.3.1.180"/>
    </reaction>
    <physiologicalReaction direction="left-to-right" evidence="10">
        <dbReference type="Rhea" id="RHEA:12081"/>
    </physiologicalReaction>
</comment>
<organism evidence="17 18">
    <name type="scientific">Clostridium puniceum</name>
    <dbReference type="NCBI Taxonomy" id="29367"/>
    <lineage>
        <taxon>Bacteria</taxon>
        <taxon>Bacillati</taxon>
        <taxon>Bacillota</taxon>
        <taxon>Clostridia</taxon>
        <taxon>Eubacteriales</taxon>
        <taxon>Clostridiaceae</taxon>
        <taxon>Clostridium</taxon>
    </lineage>
</organism>
<proteinExistence type="inferred from homology"/>
<keyword evidence="3 14" id="KW-0963">Cytoplasm</keyword>
<dbReference type="InterPro" id="IPR016039">
    <property type="entry name" value="Thiolase-like"/>
</dbReference>
<comment type="subcellular location">
    <subcellularLocation>
        <location evidence="14">Cytoplasm</location>
    </subcellularLocation>
</comment>
<dbReference type="CDD" id="cd00830">
    <property type="entry name" value="KAS_III"/>
    <property type="match status" value="1"/>
</dbReference>
<dbReference type="EMBL" id="LZZM01000245">
    <property type="protein sequence ID" value="OOM69995.1"/>
    <property type="molecule type" value="Genomic_DNA"/>
</dbReference>
<gene>
    <name evidence="17" type="primary">fabH_6</name>
    <name evidence="14" type="synonym">fabH</name>
    <name evidence="17" type="ORF">CLPUN_53270</name>
</gene>
<name>A0A1S8SXJ5_9CLOT</name>
<accession>A0A1S8SXJ5</accession>
<dbReference type="EC" id="2.3.1.180" evidence="14"/>
<comment type="domain">
    <text evidence="14">The last Arg residue of the ACP-binding site is essential for the weak association between ACP/AcpP and FabH.</text>
</comment>
<comment type="catalytic activity">
    <reaction evidence="11">
        <text>(2S)-2-methylbutanoyl-CoA + malonyl-[ACP] + H(+) = (4S)-4-methyl-3-oxohexanoyl-[ACP] + CO2 + CoA</text>
        <dbReference type="Rhea" id="RHEA:42276"/>
        <dbReference type="Rhea" id="RHEA-COMP:9623"/>
        <dbReference type="Rhea" id="RHEA-COMP:17148"/>
        <dbReference type="ChEBI" id="CHEBI:15378"/>
        <dbReference type="ChEBI" id="CHEBI:16526"/>
        <dbReference type="ChEBI" id="CHEBI:57287"/>
        <dbReference type="ChEBI" id="CHEBI:78449"/>
        <dbReference type="ChEBI" id="CHEBI:88166"/>
        <dbReference type="ChEBI" id="CHEBI:167462"/>
        <dbReference type="EC" id="2.3.1.300"/>
    </reaction>
    <physiologicalReaction direction="left-to-right" evidence="11">
        <dbReference type="Rhea" id="RHEA:42277"/>
    </physiologicalReaction>
</comment>
<dbReference type="Pfam" id="PF08545">
    <property type="entry name" value="ACP_syn_III"/>
    <property type="match status" value="1"/>
</dbReference>
<feature type="active site" evidence="14">
    <location>
        <position position="112"/>
    </location>
</feature>
<evidence type="ECO:0000256" key="6">
    <source>
        <dbReference type="ARBA" id="ARBA00022832"/>
    </source>
</evidence>
<evidence type="ECO:0000313" key="17">
    <source>
        <dbReference type="EMBL" id="OOM69995.1"/>
    </source>
</evidence>
<evidence type="ECO:0000256" key="1">
    <source>
        <dbReference type="ARBA" id="ARBA00005194"/>
    </source>
</evidence>
<dbReference type="PANTHER" id="PTHR34069">
    <property type="entry name" value="3-OXOACYL-[ACYL-CARRIER-PROTEIN] SYNTHASE 3"/>
    <property type="match status" value="1"/>
</dbReference>
<protein>
    <recommendedName>
        <fullName evidence="14">Beta-ketoacyl-[acyl-carrier-protein] synthase III</fullName>
        <shortName evidence="14">Beta-ketoacyl-ACP synthase III</shortName>
        <shortName evidence="14">KAS III</shortName>
        <ecNumber evidence="14">2.3.1.180</ecNumber>
    </recommendedName>
    <alternativeName>
        <fullName evidence="14">3-oxoacyl-[acyl-carrier-protein] synthase 3</fullName>
    </alternativeName>
    <alternativeName>
        <fullName evidence="14">3-oxoacyl-[acyl-carrier-protein] synthase III</fullName>
    </alternativeName>
</protein>
<evidence type="ECO:0000256" key="7">
    <source>
        <dbReference type="ARBA" id="ARBA00023098"/>
    </source>
</evidence>
<keyword evidence="8 14" id="KW-0275">Fatty acid biosynthesis</keyword>
<evidence type="ECO:0000256" key="13">
    <source>
        <dbReference type="ARBA" id="ARBA00052985"/>
    </source>
</evidence>
<evidence type="ECO:0000256" key="3">
    <source>
        <dbReference type="ARBA" id="ARBA00022490"/>
    </source>
</evidence>
<dbReference type="Proteomes" id="UP000190890">
    <property type="component" value="Unassembled WGS sequence"/>
</dbReference>
<dbReference type="Pfam" id="PF08541">
    <property type="entry name" value="ACP_syn_III_C"/>
    <property type="match status" value="1"/>
</dbReference>
<comment type="pathway">
    <text evidence="1 14">Lipid metabolism; fatty acid biosynthesis.</text>
</comment>
<dbReference type="GO" id="GO:0006633">
    <property type="term" value="P:fatty acid biosynthetic process"/>
    <property type="evidence" value="ECO:0007669"/>
    <property type="project" value="UniProtKB-UniRule"/>
</dbReference>
<dbReference type="STRING" id="29367.CLPUN_53270"/>
<dbReference type="FunFam" id="3.40.47.10:FF:000004">
    <property type="entry name" value="3-oxoacyl-[acyl-carrier-protein] synthase 3"/>
    <property type="match status" value="1"/>
</dbReference>
<feature type="active site" evidence="14">
    <location>
        <position position="282"/>
    </location>
</feature>
<sequence>MSNIRIAGIGAYLPSMVVTNKKISEFVETDDEWIVERTGIKERRISQEEDTSDVAVKAAKLALERSNIKAEDIELIIVATVSPDMFIPSVACIVQNKLNADKAACFDINVACSGFLYGIEIAKSMMKSMNYKNSLIIGAEVLSKVTDWTDRETCILFGDGGGAIVLTNEESEEKGIIKSYLRSNGRKGDALTIGAADFNNPFVKGEKERRRLIKMNGREVFKFATSAIVEAIYELLKETDIVLDEIKYIVSHQANYRIIKSAANKLDIDEKKFYINLDRFGNTSSASIPIVLNEMHEKNLIKKGDKFILVAFGGGLTYASTLVEW</sequence>
<keyword evidence="5 14" id="KW-0808">Transferase</keyword>
<comment type="function">
    <text evidence="14">Catalyzes the condensation reaction of fatty acid synthesis by the addition to an acyl acceptor of two carbons from malonyl-ACP. Catalyzes the first condensation reaction which initiates fatty acid synthesis and may therefore play a role in governing the total rate of fatty acid production. Possesses both acetoacetyl-ACP synthase and acetyl transacylase activities. Its substrate specificity determines the biosynthesis of branched-chain and/or straight-chain of fatty acids.</text>
</comment>
<dbReference type="GO" id="GO:0044550">
    <property type="term" value="P:secondary metabolite biosynthetic process"/>
    <property type="evidence" value="ECO:0007669"/>
    <property type="project" value="TreeGrafter"/>
</dbReference>
<evidence type="ECO:0000256" key="8">
    <source>
        <dbReference type="ARBA" id="ARBA00023160"/>
    </source>
</evidence>
<comment type="catalytic activity">
    <reaction evidence="13">
        <text>3-methylbutanoyl-CoA + malonyl-[ACP] + H(+) = 5-methyl-3-oxohexanoyl-[ACP] + CO2 + CoA</text>
        <dbReference type="Rhea" id="RHEA:42272"/>
        <dbReference type="Rhea" id="RHEA-COMP:9623"/>
        <dbReference type="Rhea" id="RHEA-COMP:9941"/>
        <dbReference type="ChEBI" id="CHEBI:15378"/>
        <dbReference type="ChEBI" id="CHEBI:16526"/>
        <dbReference type="ChEBI" id="CHEBI:57287"/>
        <dbReference type="ChEBI" id="CHEBI:57345"/>
        <dbReference type="ChEBI" id="CHEBI:78449"/>
        <dbReference type="ChEBI" id="CHEBI:78822"/>
        <dbReference type="EC" id="2.3.1.300"/>
    </reaction>
    <physiologicalReaction direction="left-to-right" evidence="13">
        <dbReference type="Rhea" id="RHEA:42273"/>
    </physiologicalReaction>
</comment>
<dbReference type="GO" id="GO:0033818">
    <property type="term" value="F:beta-ketoacyl-acyl-carrier-protein synthase III activity"/>
    <property type="evidence" value="ECO:0007669"/>
    <property type="project" value="UniProtKB-UniRule"/>
</dbReference>
<evidence type="ECO:0000256" key="10">
    <source>
        <dbReference type="ARBA" id="ARBA00051096"/>
    </source>
</evidence>
<dbReference type="InterPro" id="IPR013751">
    <property type="entry name" value="ACP_syn_III_N"/>
</dbReference>
<evidence type="ECO:0000256" key="4">
    <source>
        <dbReference type="ARBA" id="ARBA00022516"/>
    </source>
</evidence>
<comment type="similarity">
    <text evidence="2 14">Belongs to the thiolase-like superfamily. FabH family.</text>
</comment>
<dbReference type="InterPro" id="IPR004655">
    <property type="entry name" value="FabH"/>
</dbReference>
<comment type="subunit">
    <text evidence="14">Homodimer.</text>
</comment>
<feature type="domain" description="Beta-ketoacyl-[acyl-carrier-protein] synthase III C-terminal" evidence="15">
    <location>
        <begin position="236"/>
        <end position="325"/>
    </location>
</feature>
<dbReference type="SUPFAM" id="SSF53901">
    <property type="entry name" value="Thiolase-like"/>
    <property type="match status" value="1"/>
</dbReference>
<evidence type="ECO:0000256" key="2">
    <source>
        <dbReference type="ARBA" id="ARBA00008642"/>
    </source>
</evidence>
<dbReference type="OrthoDB" id="9815506at2"/>
<evidence type="ECO:0000256" key="14">
    <source>
        <dbReference type="HAMAP-Rule" id="MF_01815"/>
    </source>
</evidence>
<keyword evidence="18" id="KW-1185">Reference proteome</keyword>
<keyword evidence="14" id="KW-0511">Multifunctional enzyme</keyword>
<evidence type="ECO:0000256" key="12">
    <source>
        <dbReference type="ARBA" id="ARBA00052467"/>
    </source>
</evidence>
<dbReference type="Gene3D" id="3.40.47.10">
    <property type="match status" value="1"/>
</dbReference>
<evidence type="ECO:0000313" key="18">
    <source>
        <dbReference type="Proteomes" id="UP000190890"/>
    </source>
</evidence>
<dbReference type="NCBIfam" id="NF006829">
    <property type="entry name" value="PRK09352.1"/>
    <property type="match status" value="1"/>
</dbReference>
<feature type="active site" evidence="14">
    <location>
        <position position="252"/>
    </location>
</feature>
<dbReference type="HAMAP" id="MF_01815">
    <property type="entry name" value="FabH"/>
    <property type="match status" value="1"/>
</dbReference>
<keyword evidence="6 14" id="KW-0276">Fatty acid metabolism</keyword>